<keyword evidence="10" id="KW-1185">Reference proteome</keyword>
<dbReference type="InterPro" id="IPR002470">
    <property type="entry name" value="Peptidase_S9A"/>
</dbReference>
<comment type="catalytic activity">
    <reaction evidence="1">
        <text>Hydrolysis of Pro-|-Xaa &gt;&gt; Ala-|-Xaa in oligopeptides.</text>
        <dbReference type="EC" id="3.4.21.26"/>
    </reaction>
</comment>
<dbReference type="GO" id="GO:0070012">
    <property type="term" value="F:oligopeptidase activity"/>
    <property type="evidence" value="ECO:0007669"/>
    <property type="project" value="TreeGrafter"/>
</dbReference>
<dbReference type="FunFam" id="3.40.50.1820:FF:000005">
    <property type="entry name" value="Prolyl endopeptidase"/>
    <property type="match status" value="1"/>
</dbReference>
<dbReference type="Gene3D" id="2.130.10.120">
    <property type="entry name" value="Prolyl oligopeptidase, N-terminal domain"/>
    <property type="match status" value="1"/>
</dbReference>
<proteinExistence type="inferred from homology"/>
<name>A0AAW1SIV4_9CHLO</name>
<accession>A0AAW1SIV4</accession>
<evidence type="ECO:0000313" key="10">
    <source>
        <dbReference type="Proteomes" id="UP001445335"/>
    </source>
</evidence>
<dbReference type="Pfam" id="PF02897">
    <property type="entry name" value="Peptidase_S9_N"/>
    <property type="match status" value="1"/>
</dbReference>
<dbReference type="InterPro" id="IPR001375">
    <property type="entry name" value="Peptidase_S9_cat"/>
</dbReference>
<sequence length="776" mass="83988">MCRRAFSGVAGDSWTVPPREGAVQGGLSVPPERYPGVWRNDSMKELLYGQTVADAYRWLETDSNATRSFVAAEEALAAEVLGQCDTRARFHELFSRLYDYPKFGLPAQHGEPGGVLRWYYEGNSGLQSQSVLYSSANPVIDGNATLVLDPNAMAANGSMSVSGYAFSFDGALMAYRESSAGSDWQTMRVVRLDNETGAATPLRDVLTGVRYSTTAWTPDNKGFFYNRLPQPANASVLAGPSAEDRQRQLWYHVVGTPQAADTFVLALPEQPDASIMSQVTSDKQYLVLSISLGGGASKRLYLVLSISLGGGAFNRLWYMPLDALPVNASTGGLDLGRYDMRLPGEKRALLPLVKLVDDLRAAWTLVATNGSIWTLHTSLAASRFRLLRVNISSPGPADKWSEVISEHCSDIMLSVTALRGDVLVVRYLRDVSAVLHLRSLATGTLLQAVRLPGLGSVEVSARRESPILFFSYNSLTDPGAIYMLDSTHLTGQLPDLAHDVQLPGGYNLDDFVTTQVFVVSKDGAQVPMFIVSPLNVSLDGSNPTILVGYGFQKTITPSFAVSRLAFLRAYGGVFAIANIRGGSAKGRSWWEAGRRTKKQNSFDDFAACADYLVDSGITSPNRLAIAGKENGGLLMGAEVNQHPNMFAAVIADGGVMDLLRYPLFTVGQAWLGEYGDPANATDFPYLLASSPLDNVSMPNGTGQYPAVMVSTAIHDDRVVPSHSYKFIAMLQHALAGYPGSPQRNPLILRVERNAGHGTGTPTPTYINQISDQWAAR</sequence>
<dbReference type="InterPro" id="IPR051167">
    <property type="entry name" value="Prolyl_oligopep/macrocyclase"/>
</dbReference>
<dbReference type="PANTHER" id="PTHR42881">
    <property type="entry name" value="PROLYL ENDOPEPTIDASE"/>
    <property type="match status" value="1"/>
</dbReference>
<evidence type="ECO:0000256" key="1">
    <source>
        <dbReference type="ARBA" id="ARBA00001070"/>
    </source>
</evidence>
<keyword evidence="5 6" id="KW-0720">Serine protease</keyword>
<dbReference type="EMBL" id="JALJOU010000001">
    <property type="protein sequence ID" value="KAK9846257.1"/>
    <property type="molecule type" value="Genomic_DNA"/>
</dbReference>
<evidence type="ECO:0000256" key="6">
    <source>
        <dbReference type="RuleBase" id="RU368024"/>
    </source>
</evidence>
<dbReference type="Proteomes" id="UP001445335">
    <property type="component" value="Unassembled WGS sequence"/>
</dbReference>
<dbReference type="Gene3D" id="3.40.50.1820">
    <property type="entry name" value="alpha/beta hydrolase"/>
    <property type="match status" value="1"/>
</dbReference>
<dbReference type="GO" id="GO:0006508">
    <property type="term" value="P:proteolysis"/>
    <property type="evidence" value="ECO:0007669"/>
    <property type="project" value="UniProtKB-KW"/>
</dbReference>
<reference evidence="9 10" key="1">
    <citation type="journal article" date="2024" name="Nat. Commun.">
        <title>Phylogenomics reveals the evolutionary origins of lichenization in chlorophyte algae.</title>
        <authorList>
            <person name="Puginier C."/>
            <person name="Libourel C."/>
            <person name="Otte J."/>
            <person name="Skaloud P."/>
            <person name="Haon M."/>
            <person name="Grisel S."/>
            <person name="Petersen M."/>
            <person name="Berrin J.G."/>
            <person name="Delaux P.M."/>
            <person name="Dal Grande F."/>
            <person name="Keller J."/>
        </authorList>
    </citation>
    <scope>NUCLEOTIDE SEQUENCE [LARGE SCALE GENOMIC DNA]</scope>
    <source>
        <strain evidence="9 10">SAG 245.80</strain>
    </source>
</reference>
<dbReference type="InterPro" id="IPR029058">
    <property type="entry name" value="AB_hydrolase_fold"/>
</dbReference>
<comment type="caution">
    <text evidence="9">The sequence shown here is derived from an EMBL/GenBank/DDBJ whole genome shotgun (WGS) entry which is preliminary data.</text>
</comment>
<dbReference type="SUPFAM" id="SSF53474">
    <property type="entry name" value="alpha/beta-Hydrolases"/>
    <property type="match status" value="1"/>
</dbReference>
<dbReference type="InterPro" id="IPR023302">
    <property type="entry name" value="Pept_S9A_N"/>
</dbReference>
<dbReference type="GO" id="GO:0004252">
    <property type="term" value="F:serine-type endopeptidase activity"/>
    <property type="evidence" value="ECO:0007669"/>
    <property type="project" value="UniProtKB-UniRule"/>
</dbReference>
<evidence type="ECO:0000259" key="8">
    <source>
        <dbReference type="Pfam" id="PF02897"/>
    </source>
</evidence>
<keyword evidence="4 6" id="KW-0378">Hydrolase</keyword>
<evidence type="ECO:0000259" key="7">
    <source>
        <dbReference type="Pfam" id="PF00326"/>
    </source>
</evidence>
<evidence type="ECO:0000313" key="9">
    <source>
        <dbReference type="EMBL" id="KAK9846257.1"/>
    </source>
</evidence>
<feature type="domain" description="Peptidase S9 prolyl oligopeptidase catalytic" evidence="7">
    <location>
        <begin position="558"/>
        <end position="765"/>
    </location>
</feature>
<comment type="similarity">
    <text evidence="2 6">Belongs to the peptidase S9A family.</text>
</comment>
<evidence type="ECO:0000256" key="2">
    <source>
        <dbReference type="ARBA" id="ARBA00005228"/>
    </source>
</evidence>
<protein>
    <recommendedName>
        <fullName evidence="6">Prolyl endopeptidase</fullName>
        <ecNumber evidence="6">3.4.21.-</ecNumber>
    </recommendedName>
</protein>
<dbReference type="PRINTS" id="PR00862">
    <property type="entry name" value="PROLIGOPTASE"/>
</dbReference>
<dbReference type="Pfam" id="PF00326">
    <property type="entry name" value="Peptidase_S9"/>
    <property type="match status" value="1"/>
</dbReference>
<dbReference type="GO" id="GO:0005829">
    <property type="term" value="C:cytosol"/>
    <property type="evidence" value="ECO:0007669"/>
    <property type="project" value="TreeGrafter"/>
</dbReference>
<evidence type="ECO:0000256" key="3">
    <source>
        <dbReference type="ARBA" id="ARBA00022670"/>
    </source>
</evidence>
<dbReference type="EC" id="3.4.21.-" evidence="6"/>
<feature type="domain" description="Peptidase S9A N-terminal" evidence="8">
    <location>
        <begin position="39"/>
        <end position="487"/>
    </location>
</feature>
<keyword evidence="3 6" id="KW-0645">Protease</keyword>
<dbReference type="SUPFAM" id="SSF50993">
    <property type="entry name" value="Peptidase/esterase 'gauge' domain"/>
    <property type="match status" value="1"/>
</dbReference>
<organism evidence="9 10">
    <name type="scientific">Elliptochloris bilobata</name>
    <dbReference type="NCBI Taxonomy" id="381761"/>
    <lineage>
        <taxon>Eukaryota</taxon>
        <taxon>Viridiplantae</taxon>
        <taxon>Chlorophyta</taxon>
        <taxon>core chlorophytes</taxon>
        <taxon>Trebouxiophyceae</taxon>
        <taxon>Trebouxiophyceae incertae sedis</taxon>
        <taxon>Elliptochloris clade</taxon>
        <taxon>Elliptochloris</taxon>
    </lineage>
</organism>
<evidence type="ECO:0000256" key="4">
    <source>
        <dbReference type="ARBA" id="ARBA00022801"/>
    </source>
</evidence>
<gene>
    <name evidence="9" type="ORF">WJX81_000149</name>
</gene>
<dbReference type="AlphaFoldDB" id="A0AAW1SIV4"/>
<dbReference type="PANTHER" id="PTHR42881:SF2">
    <property type="entry name" value="PROLYL ENDOPEPTIDASE"/>
    <property type="match status" value="1"/>
</dbReference>
<evidence type="ECO:0000256" key="5">
    <source>
        <dbReference type="ARBA" id="ARBA00022825"/>
    </source>
</evidence>